<keyword evidence="2" id="KW-1185">Reference proteome</keyword>
<protein>
    <submittedName>
        <fullName evidence="1">Uncharacterized protein</fullName>
    </submittedName>
</protein>
<accession>A0ACB9FYV4</accession>
<dbReference type="Proteomes" id="UP001056120">
    <property type="component" value="Linkage Group LG15"/>
</dbReference>
<evidence type="ECO:0000313" key="1">
    <source>
        <dbReference type="EMBL" id="KAI3776005.1"/>
    </source>
</evidence>
<evidence type="ECO:0000313" key="2">
    <source>
        <dbReference type="Proteomes" id="UP001056120"/>
    </source>
</evidence>
<sequence>MGTKTIIVVLDKGLSEEMIQLLGVSSLLLSKSALRSNTDLVVSRAGDRLSGDWDTMSYSCVDSTSG</sequence>
<proteinExistence type="predicted"/>
<reference evidence="1 2" key="2">
    <citation type="journal article" date="2022" name="Mol. Ecol. Resour.">
        <title>The genomes of chicory, endive, great burdock and yacon provide insights into Asteraceae paleo-polyploidization history and plant inulin production.</title>
        <authorList>
            <person name="Fan W."/>
            <person name="Wang S."/>
            <person name="Wang H."/>
            <person name="Wang A."/>
            <person name="Jiang F."/>
            <person name="Liu H."/>
            <person name="Zhao H."/>
            <person name="Xu D."/>
            <person name="Zhang Y."/>
        </authorList>
    </citation>
    <scope>NUCLEOTIDE SEQUENCE [LARGE SCALE GENOMIC DNA]</scope>
    <source>
        <strain evidence="2">cv. Yunnan</strain>
        <tissue evidence="1">Leaves</tissue>
    </source>
</reference>
<reference evidence="2" key="1">
    <citation type="journal article" date="2022" name="Mol. Ecol. Resour.">
        <title>The genomes of chicory, endive, great burdock and yacon provide insights into Asteraceae palaeo-polyploidization history and plant inulin production.</title>
        <authorList>
            <person name="Fan W."/>
            <person name="Wang S."/>
            <person name="Wang H."/>
            <person name="Wang A."/>
            <person name="Jiang F."/>
            <person name="Liu H."/>
            <person name="Zhao H."/>
            <person name="Xu D."/>
            <person name="Zhang Y."/>
        </authorList>
    </citation>
    <scope>NUCLEOTIDE SEQUENCE [LARGE SCALE GENOMIC DNA]</scope>
    <source>
        <strain evidence="2">cv. Yunnan</strain>
    </source>
</reference>
<name>A0ACB9FYV4_9ASTR</name>
<gene>
    <name evidence="1" type="ORF">L1987_45765</name>
</gene>
<comment type="caution">
    <text evidence="1">The sequence shown here is derived from an EMBL/GenBank/DDBJ whole genome shotgun (WGS) entry which is preliminary data.</text>
</comment>
<dbReference type="EMBL" id="CM042032">
    <property type="protein sequence ID" value="KAI3776005.1"/>
    <property type="molecule type" value="Genomic_DNA"/>
</dbReference>
<organism evidence="1 2">
    <name type="scientific">Smallanthus sonchifolius</name>
    <dbReference type="NCBI Taxonomy" id="185202"/>
    <lineage>
        <taxon>Eukaryota</taxon>
        <taxon>Viridiplantae</taxon>
        <taxon>Streptophyta</taxon>
        <taxon>Embryophyta</taxon>
        <taxon>Tracheophyta</taxon>
        <taxon>Spermatophyta</taxon>
        <taxon>Magnoliopsida</taxon>
        <taxon>eudicotyledons</taxon>
        <taxon>Gunneridae</taxon>
        <taxon>Pentapetalae</taxon>
        <taxon>asterids</taxon>
        <taxon>campanulids</taxon>
        <taxon>Asterales</taxon>
        <taxon>Asteraceae</taxon>
        <taxon>Asteroideae</taxon>
        <taxon>Heliantheae alliance</taxon>
        <taxon>Millerieae</taxon>
        <taxon>Smallanthus</taxon>
    </lineage>
</organism>